<sequence length="385" mass="41136">MSEPIVAALLLFLLIALGEFLSIISRARIPMLLVVFIGYFALIWTGIFPKEIVDHSKLGAFGSIIVAPVIVHMGTMIPFRVLKDQIKAVGISLAGVISATVLILLVAAPIIGYDAAVAGTGPLTGGLLSFLVTSQKLQELGLVSLLAIPVLIIGLQSVVGMPIAGNMLRRYAQKFIAATDVAAYAAKETNAGEEQQKGWLSERYQTQVILLLQLFIGGAIAIGLDKLTGVNYSIWALVIGFIGAYIGFYQNKMMERANSFGISMVGIIFLIIASMNSVTFEMFIDNLPKVLVILVVGAIGIMIGGYAASKLFKWDPLKGIPVALTAMFGFPGDFILCEEISRSVGKNEQERQAILDEILTPMLVGGFTTVTAASVIIASILIQTL</sequence>
<dbReference type="CDD" id="cd21416">
    <property type="entry name" value="HDC_protein"/>
    <property type="match status" value="1"/>
</dbReference>
<feature type="transmembrane region" description="Helical" evidence="1">
    <location>
        <begin position="140"/>
        <end position="164"/>
    </location>
</feature>
<protein>
    <submittedName>
        <fullName evidence="2">Uncharacterized protein</fullName>
    </submittedName>
</protein>
<accession>A0ABW8I9N1</accession>
<keyword evidence="1" id="KW-0812">Transmembrane</keyword>
<organism evidence="2 3">
    <name type="scientific">Bacillus lumedeiriae</name>
    <dbReference type="NCBI Taxonomy" id="3058829"/>
    <lineage>
        <taxon>Bacteria</taxon>
        <taxon>Bacillati</taxon>
        <taxon>Bacillota</taxon>
        <taxon>Bacilli</taxon>
        <taxon>Bacillales</taxon>
        <taxon>Bacillaceae</taxon>
        <taxon>Bacillus</taxon>
    </lineage>
</organism>
<feature type="transmembrane region" description="Helical" evidence="1">
    <location>
        <begin position="91"/>
        <end position="113"/>
    </location>
</feature>
<keyword evidence="1" id="KW-0472">Membrane</keyword>
<dbReference type="EMBL" id="JAUIYO010000008">
    <property type="protein sequence ID" value="MFK2826202.1"/>
    <property type="molecule type" value="Genomic_DNA"/>
</dbReference>
<reference evidence="2 3" key="1">
    <citation type="submission" date="2023-07" db="EMBL/GenBank/DDBJ databases">
        <title>Bacillus lucianemedeirus sp. nov, a new species isolated from an immunobiological production facility.</title>
        <authorList>
            <person name="Costa L.V."/>
            <person name="Miranda R.V.S.L."/>
            <person name="Brandao M.L.L."/>
            <person name="Reis C.M.F."/>
            <person name="Frazao A.M."/>
            <person name="Cruz F.V."/>
            <person name="Baio P.V.P."/>
            <person name="Veras J.F.C."/>
            <person name="Ramos J.N."/>
            <person name="Vieira V."/>
        </authorList>
    </citation>
    <scope>NUCLEOTIDE SEQUENCE [LARGE SCALE GENOMIC DNA]</scope>
    <source>
        <strain evidence="2 3">B190/17</strain>
    </source>
</reference>
<evidence type="ECO:0000256" key="1">
    <source>
        <dbReference type="SAM" id="Phobius"/>
    </source>
</evidence>
<feature type="transmembrane region" description="Helical" evidence="1">
    <location>
        <begin position="31"/>
        <end position="48"/>
    </location>
</feature>
<name>A0ABW8I9N1_9BACI</name>
<dbReference type="Proteomes" id="UP001619911">
    <property type="component" value="Unassembled WGS sequence"/>
</dbReference>
<feature type="transmembrane region" description="Helical" evidence="1">
    <location>
        <begin position="204"/>
        <end position="224"/>
    </location>
</feature>
<feature type="transmembrane region" description="Helical" evidence="1">
    <location>
        <begin position="260"/>
        <end position="284"/>
    </location>
</feature>
<dbReference type="RefSeq" id="WP_404317238.1">
    <property type="nucleotide sequence ID" value="NZ_JAUIYO010000008.1"/>
</dbReference>
<feature type="transmembrane region" description="Helical" evidence="1">
    <location>
        <begin position="290"/>
        <end position="308"/>
    </location>
</feature>
<keyword evidence="3" id="KW-1185">Reference proteome</keyword>
<comment type="caution">
    <text evidence="2">The sequence shown here is derived from an EMBL/GenBank/DDBJ whole genome shotgun (WGS) entry which is preliminary data.</text>
</comment>
<proteinExistence type="predicted"/>
<feature type="transmembrane region" description="Helical" evidence="1">
    <location>
        <begin position="60"/>
        <end position="79"/>
    </location>
</feature>
<keyword evidence="1" id="KW-1133">Transmembrane helix</keyword>
<evidence type="ECO:0000313" key="2">
    <source>
        <dbReference type="EMBL" id="MFK2826202.1"/>
    </source>
</evidence>
<dbReference type="InterPro" id="IPR049576">
    <property type="entry name" value="HDC-like"/>
</dbReference>
<evidence type="ECO:0000313" key="3">
    <source>
        <dbReference type="Proteomes" id="UP001619911"/>
    </source>
</evidence>
<gene>
    <name evidence="2" type="ORF">QYG89_11055</name>
</gene>
<feature type="transmembrane region" description="Helical" evidence="1">
    <location>
        <begin position="358"/>
        <end position="382"/>
    </location>
</feature>
<feature type="transmembrane region" description="Helical" evidence="1">
    <location>
        <begin position="6"/>
        <end position="24"/>
    </location>
</feature>
<feature type="transmembrane region" description="Helical" evidence="1">
    <location>
        <begin position="230"/>
        <end position="248"/>
    </location>
</feature>